<dbReference type="Proteomes" id="UP000697297">
    <property type="component" value="Unassembled WGS sequence"/>
</dbReference>
<feature type="compositionally biased region" description="Basic and acidic residues" evidence="1">
    <location>
        <begin position="69"/>
        <end position="82"/>
    </location>
</feature>
<accession>A0AAN6D7R1</accession>
<dbReference type="AlphaFoldDB" id="A0AAN6D7R1"/>
<dbReference type="EMBL" id="JAHLUN010000004">
    <property type="protein sequence ID" value="KAG7766482.1"/>
    <property type="molecule type" value="Genomic_DNA"/>
</dbReference>
<protein>
    <submittedName>
        <fullName evidence="2">Uncharacterized protein</fullName>
    </submittedName>
</protein>
<feature type="compositionally biased region" description="Basic and acidic residues" evidence="1">
    <location>
        <begin position="153"/>
        <end position="166"/>
    </location>
</feature>
<evidence type="ECO:0000313" key="2">
    <source>
        <dbReference type="EMBL" id="KAG7729363.1"/>
    </source>
</evidence>
<keyword evidence="4" id="KW-1185">Reference proteome</keyword>
<comment type="caution">
    <text evidence="2">The sequence shown here is derived from an EMBL/GenBank/DDBJ whole genome shotgun (WGS) entry which is preliminary data.</text>
</comment>
<feature type="region of interest" description="Disordered" evidence="1">
    <location>
        <begin position="112"/>
        <end position="166"/>
    </location>
</feature>
<organism evidence="2 5">
    <name type="scientific">Ogataea haglerorum</name>
    <dbReference type="NCBI Taxonomy" id="1937702"/>
    <lineage>
        <taxon>Eukaryota</taxon>
        <taxon>Fungi</taxon>
        <taxon>Dikarya</taxon>
        <taxon>Ascomycota</taxon>
        <taxon>Saccharomycotina</taxon>
        <taxon>Pichiomycetes</taxon>
        <taxon>Pichiales</taxon>
        <taxon>Pichiaceae</taxon>
        <taxon>Ogataea</taxon>
    </lineage>
</organism>
<feature type="compositionally biased region" description="Basic and acidic residues" evidence="1">
    <location>
        <begin position="7"/>
        <end position="19"/>
    </location>
</feature>
<gene>
    <name evidence="2" type="ORF">KL933_001589</name>
    <name evidence="3" type="ORF">KL946_001670</name>
</gene>
<sequence length="166" mass="18178">MPMSLSPRERRQHEHDGGHKPAQNLELRASEPGKQRGQVPCADPESDDVEGADHARGPRVGNLLLAAGHHVDDQRAAGRLDDGDGEVQNVNAGRSKRHRVPVDRVLVTVRQEPADEVGGVRQIQQRQHRRKTASDDERSSSAPVEVALVAQQPDDRLAKSARERAG</sequence>
<feature type="region of interest" description="Disordered" evidence="1">
    <location>
        <begin position="1"/>
        <end position="98"/>
    </location>
</feature>
<dbReference type="EMBL" id="JAHLUH010000003">
    <property type="protein sequence ID" value="KAG7729363.1"/>
    <property type="molecule type" value="Genomic_DNA"/>
</dbReference>
<name>A0AAN6D7R1_9ASCO</name>
<evidence type="ECO:0000313" key="5">
    <source>
        <dbReference type="Proteomes" id="UP000738402"/>
    </source>
</evidence>
<evidence type="ECO:0000313" key="4">
    <source>
        <dbReference type="Proteomes" id="UP000697297"/>
    </source>
</evidence>
<reference evidence="2 4" key="1">
    <citation type="journal article" date="2021" name="G3 (Bethesda)">
        <title>Genomic diversity, chromosomal rearrangements, and interspecies hybridization in the ogataea polymorpha species complex.</title>
        <authorList>
            <person name="Hanson S.J."/>
            <person name="Cinneide E.O."/>
            <person name="Salzberg L.I."/>
            <person name="Wolfe K.H."/>
            <person name="McGowan J."/>
            <person name="Fitzpatrick D.A."/>
            <person name="Matlin K."/>
        </authorList>
    </citation>
    <scope>NUCLEOTIDE SEQUENCE</scope>
    <source>
        <strain evidence="3">81-436-3</strain>
        <strain evidence="2">83-405-1</strain>
    </source>
</reference>
<evidence type="ECO:0000313" key="3">
    <source>
        <dbReference type="EMBL" id="KAG7766482.1"/>
    </source>
</evidence>
<evidence type="ECO:0000256" key="1">
    <source>
        <dbReference type="SAM" id="MobiDB-lite"/>
    </source>
</evidence>
<proteinExistence type="predicted"/>
<dbReference type="Proteomes" id="UP000738402">
    <property type="component" value="Unassembled WGS sequence"/>
</dbReference>